<dbReference type="OrthoDB" id="9812260at2"/>
<dbReference type="NCBIfam" id="TIGR00254">
    <property type="entry name" value="GGDEF"/>
    <property type="match status" value="1"/>
</dbReference>
<dbReference type="PROSITE" id="PS50113">
    <property type="entry name" value="PAC"/>
    <property type="match status" value="1"/>
</dbReference>
<accession>A0A546X6D5</accession>
<feature type="transmembrane region" description="Helical" evidence="8">
    <location>
        <begin position="9"/>
        <end position="28"/>
    </location>
</feature>
<feature type="domain" description="PAC" evidence="9">
    <location>
        <begin position="262"/>
        <end position="315"/>
    </location>
</feature>
<comment type="subcellular location">
    <subcellularLocation>
        <location evidence="1">Cell membrane</location>
        <topology evidence="1">Multi-pass membrane protein</topology>
    </subcellularLocation>
</comment>
<dbReference type="Pfam" id="PF12860">
    <property type="entry name" value="PAS_7"/>
    <property type="match status" value="1"/>
</dbReference>
<evidence type="ECO:0000256" key="4">
    <source>
        <dbReference type="ARBA" id="ARBA00022692"/>
    </source>
</evidence>
<dbReference type="SMART" id="SM00267">
    <property type="entry name" value="GGDEF"/>
    <property type="match status" value="1"/>
</dbReference>
<dbReference type="InterPro" id="IPR029787">
    <property type="entry name" value="Nucleotide_cyclase"/>
</dbReference>
<dbReference type="FunFam" id="3.30.70.270:FF:000001">
    <property type="entry name" value="Diguanylate cyclase domain protein"/>
    <property type="match status" value="1"/>
</dbReference>
<evidence type="ECO:0000256" key="2">
    <source>
        <dbReference type="ARBA" id="ARBA00012528"/>
    </source>
</evidence>
<comment type="catalytic activity">
    <reaction evidence="7">
        <text>2 GTP = 3',3'-c-di-GMP + 2 diphosphate</text>
        <dbReference type="Rhea" id="RHEA:24898"/>
        <dbReference type="ChEBI" id="CHEBI:33019"/>
        <dbReference type="ChEBI" id="CHEBI:37565"/>
        <dbReference type="ChEBI" id="CHEBI:58805"/>
        <dbReference type="EC" id="2.7.7.65"/>
    </reaction>
</comment>
<dbReference type="EMBL" id="SGNY01000011">
    <property type="protein sequence ID" value="TRA96304.1"/>
    <property type="molecule type" value="Genomic_DNA"/>
</dbReference>
<keyword evidence="3" id="KW-1003">Cell membrane</keyword>
<reference evidence="11 12" key="1">
    <citation type="journal article" date="2019" name="Appl. Microbiol. Biotechnol.">
        <title>Differential efficiency of wild type rhizogenic strains for rol gene transformation of plants.</title>
        <authorList>
            <person name="Desmet S."/>
            <person name="De Keyser E."/>
            <person name="Van Vaerenbergh J."/>
            <person name="Baeyen S."/>
            <person name="Van Huylenbroeck J."/>
            <person name="Geelen D."/>
            <person name="Dhooghe E."/>
        </authorList>
    </citation>
    <scope>NUCLEOTIDE SEQUENCE [LARGE SCALE GENOMIC DNA]</scope>
    <source>
        <strain evidence="11 12">GBBC3284</strain>
    </source>
</reference>
<keyword evidence="6 8" id="KW-0472">Membrane</keyword>
<dbReference type="InterPro" id="IPR011620">
    <property type="entry name" value="Sig_transdc_His_kinase_LytS_TM"/>
</dbReference>
<feature type="transmembrane region" description="Helical" evidence="8">
    <location>
        <begin position="107"/>
        <end position="125"/>
    </location>
</feature>
<dbReference type="CDD" id="cd01949">
    <property type="entry name" value="GGDEF"/>
    <property type="match status" value="1"/>
</dbReference>
<evidence type="ECO:0000259" key="9">
    <source>
        <dbReference type="PROSITE" id="PS50113"/>
    </source>
</evidence>
<dbReference type="AlphaFoldDB" id="A0A546X6D5"/>
<feature type="domain" description="GGDEF" evidence="10">
    <location>
        <begin position="482"/>
        <end position="619"/>
    </location>
</feature>
<sequence length="628" mass="68766">MATGVWERLAGNLAFVVLCFAMWAHFSIWYRRLIVRHDKVLFGAFAGCTSIGSMLLAVQYQPGIYLDLRFVPLALTAALGGPISAIGAVVPAAIFRLYLAGTATLDGIVAILVVSSVGAATYLLPRTKFSAGRILLFLSLALALALTLVLAILPSLSEVQALSAIGFPLITANCVAAILCGLIMLKTDRVQLERRILETAFSQSPDYLYVKDRESKFLTVNDNMARLFRFPAASDMIGLSDFNLRTPPEAEELYFREQQIMRTGEPQIDFQERLNDRHLLASKVPLRDSEGHIVGLAGVTRDIAERVELESELREKRNLLTLAMHGMSEGFAIFDKKGFLVFCNEQYRDAFPFSRDARVVGAHISDILRSVAETGERIDMPDVASEQWIELAAASLPVNKDEEIQLQNGEWRALKTRLAHDGTAMVVVSDITATKQAEIALQESANQLRALADTDGLTNLTNRRAFDRAFAAQTEHCISRGMPLSVLMIDVDRFKAYNDTYGHLAGDDCLRIVGRCLDKSVKRAGDLVARYGGEEFVVLLPNTDEKGAAIVADEFAHLLAKENIPHAGSEFGRVTASVGISTVTGKGLHFGSARILSEADDALYEAKENGRNQVVARTLSDGQTVTVK</sequence>
<evidence type="ECO:0000256" key="6">
    <source>
        <dbReference type="ARBA" id="ARBA00023136"/>
    </source>
</evidence>
<evidence type="ECO:0000259" key="10">
    <source>
        <dbReference type="PROSITE" id="PS50887"/>
    </source>
</evidence>
<dbReference type="GO" id="GO:0005886">
    <property type="term" value="C:plasma membrane"/>
    <property type="evidence" value="ECO:0007669"/>
    <property type="project" value="UniProtKB-SubCell"/>
</dbReference>
<dbReference type="InterPro" id="IPR000014">
    <property type="entry name" value="PAS"/>
</dbReference>
<dbReference type="EC" id="2.7.7.65" evidence="2"/>
<evidence type="ECO:0000256" key="8">
    <source>
        <dbReference type="SAM" id="Phobius"/>
    </source>
</evidence>
<evidence type="ECO:0000256" key="3">
    <source>
        <dbReference type="ARBA" id="ARBA00022475"/>
    </source>
</evidence>
<gene>
    <name evidence="11" type="ORF">EXN68_24380</name>
</gene>
<dbReference type="Gene3D" id="3.30.450.20">
    <property type="entry name" value="PAS domain"/>
    <property type="match status" value="2"/>
</dbReference>
<dbReference type="GO" id="GO:0000155">
    <property type="term" value="F:phosphorelay sensor kinase activity"/>
    <property type="evidence" value="ECO:0007669"/>
    <property type="project" value="InterPro"/>
</dbReference>
<comment type="caution">
    <text evidence="11">The sequence shown here is derived from an EMBL/GenBank/DDBJ whole genome shotgun (WGS) entry which is preliminary data.</text>
</comment>
<dbReference type="Pfam" id="PF00990">
    <property type="entry name" value="GGDEF"/>
    <property type="match status" value="1"/>
</dbReference>
<dbReference type="GO" id="GO:1902201">
    <property type="term" value="P:negative regulation of bacterial-type flagellum-dependent cell motility"/>
    <property type="evidence" value="ECO:0007669"/>
    <property type="project" value="TreeGrafter"/>
</dbReference>
<evidence type="ECO:0000313" key="12">
    <source>
        <dbReference type="Proteomes" id="UP000315434"/>
    </source>
</evidence>
<dbReference type="InterPro" id="IPR000700">
    <property type="entry name" value="PAS-assoc_C"/>
</dbReference>
<evidence type="ECO:0000256" key="1">
    <source>
        <dbReference type="ARBA" id="ARBA00004651"/>
    </source>
</evidence>
<feature type="transmembrane region" description="Helical" evidence="8">
    <location>
        <begin position="165"/>
        <end position="185"/>
    </location>
</feature>
<keyword evidence="5 8" id="KW-1133">Transmembrane helix</keyword>
<name>A0A546X6D5_RHIRH</name>
<dbReference type="PANTHER" id="PTHR45138:SF9">
    <property type="entry name" value="DIGUANYLATE CYCLASE DGCM-RELATED"/>
    <property type="match status" value="1"/>
</dbReference>
<dbReference type="Pfam" id="PF08448">
    <property type="entry name" value="PAS_4"/>
    <property type="match status" value="1"/>
</dbReference>
<feature type="transmembrane region" description="Helical" evidence="8">
    <location>
        <begin position="70"/>
        <end position="95"/>
    </location>
</feature>
<dbReference type="SUPFAM" id="SSF55785">
    <property type="entry name" value="PYP-like sensor domain (PAS domain)"/>
    <property type="match status" value="2"/>
</dbReference>
<dbReference type="PANTHER" id="PTHR45138">
    <property type="entry name" value="REGULATORY COMPONENTS OF SENSORY TRANSDUCTION SYSTEM"/>
    <property type="match status" value="1"/>
</dbReference>
<feature type="transmembrane region" description="Helical" evidence="8">
    <location>
        <begin position="134"/>
        <end position="153"/>
    </location>
</feature>
<organism evidence="11 12">
    <name type="scientific">Rhizobium rhizogenes</name>
    <name type="common">Agrobacterium rhizogenes</name>
    <dbReference type="NCBI Taxonomy" id="359"/>
    <lineage>
        <taxon>Bacteria</taxon>
        <taxon>Pseudomonadati</taxon>
        <taxon>Pseudomonadota</taxon>
        <taxon>Alphaproteobacteria</taxon>
        <taxon>Hyphomicrobiales</taxon>
        <taxon>Rhizobiaceae</taxon>
        <taxon>Rhizobium/Agrobacterium group</taxon>
        <taxon>Rhizobium</taxon>
    </lineage>
</organism>
<dbReference type="Pfam" id="PF07694">
    <property type="entry name" value="5TM-5TMR_LYT"/>
    <property type="match status" value="1"/>
</dbReference>
<evidence type="ECO:0000313" key="11">
    <source>
        <dbReference type="EMBL" id="TRA96304.1"/>
    </source>
</evidence>
<dbReference type="NCBIfam" id="TIGR00229">
    <property type="entry name" value="sensory_box"/>
    <property type="match status" value="1"/>
</dbReference>
<keyword evidence="4 8" id="KW-0812">Transmembrane</keyword>
<dbReference type="RefSeq" id="WP_142843328.1">
    <property type="nucleotide sequence ID" value="NZ_JAPZAA010000013.1"/>
</dbReference>
<dbReference type="GO" id="GO:0052621">
    <property type="term" value="F:diguanylate cyclase activity"/>
    <property type="evidence" value="ECO:0007669"/>
    <property type="project" value="UniProtKB-EC"/>
</dbReference>
<dbReference type="CDD" id="cd00130">
    <property type="entry name" value="PAS"/>
    <property type="match status" value="1"/>
</dbReference>
<protein>
    <recommendedName>
        <fullName evidence="2">diguanylate cyclase</fullName>
        <ecNumber evidence="2">2.7.7.65</ecNumber>
    </recommendedName>
</protein>
<dbReference type="GO" id="GO:0071555">
    <property type="term" value="P:cell wall organization"/>
    <property type="evidence" value="ECO:0007669"/>
    <property type="project" value="InterPro"/>
</dbReference>
<dbReference type="GO" id="GO:0043709">
    <property type="term" value="P:cell adhesion involved in single-species biofilm formation"/>
    <property type="evidence" value="ECO:0007669"/>
    <property type="project" value="TreeGrafter"/>
</dbReference>
<dbReference type="InterPro" id="IPR000160">
    <property type="entry name" value="GGDEF_dom"/>
</dbReference>
<evidence type="ECO:0000256" key="7">
    <source>
        <dbReference type="ARBA" id="ARBA00034247"/>
    </source>
</evidence>
<dbReference type="PROSITE" id="PS50887">
    <property type="entry name" value="GGDEF"/>
    <property type="match status" value="1"/>
</dbReference>
<dbReference type="InterPro" id="IPR050469">
    <property type="entry name" value="Diguanylate_Cyclase"/>
</dbReference>
<dbReference type="Proteomes" id="UP000315434">
    <property type="component" value="Unassembled WGS sequence"/>
</dbReference>
<feature type="transmembrane region" description="Helical" evidence="8">
    <location>
        <begin position="40"/>
        <end position="58"/>
    </location>
</feature>
<dbReference type="SUPFAM" id="SSF55073">
    <property type="entry name" value="Nucleotide cyclase"/>
    <property type="match status" value="1"/>
</dbReference>
<dbReference type="InterPro" id="IPR013656">
    <property type="entry name" value="PAS_4"/>
</dbReference>
<proteinExistence type="predicted"/>
<evidence type="ECO:0000256" key="5">
    <source>
        <dbReference type="ARBA" id="ARBA00022989"/>
    </source>
</evidence>
<dbReference type="InterPro" id="IPR043128">
    <property type="entry name" value="Rev_trsase/Diguanyl_cyclase"/>
</dbReference>
<dbReference type="Gene3D" id="3.30.70.270">
    <property type="match status" value="1"/>
</dbReference>
<dbReference type="InterPro" id="IPR035965">
    <property type="entry name" value="PAS-like_dom_sf"/>
</dbReference>